<reference evidence="2 3" key="1">
    <citation type="journal article" date="2024" name="G3 (Bethesda)">
        <title>Genome assembly of Hibiscus sabdariffa L. provides insights into metabolisms of medicinal natural products.</title>
        <authorList>
            <person name="Kim T."/>
        </authorList>
    </citation>
    <scope>NUCLEOTIDE SEQUENCE [LARGE SCALE GENOMIC DNA]</scope>
    <source>
        <strain evidence="2">TK-2024</strain>
        <tissue evidence="2">Old leaves</tissue>
    </source>
</reference>
<evidence type="ECO:0000313" key="2">
    <source>
        <dbReference type="EMBL" id="KAK8515006.1"/>
    </source>
</evidence>
<feature type="compositionally biased region" description="Basic and acidic residues" evidence="1">
    <location>
        <begin position="23"/>
        <end position="32"/>
    </location>
</feature>
<accession>A0ABR2C8D6</accession>
<protein>
    <submittedName>
        <fullName evidence="2">Uncharacterized protein</fullName>
    </submittedName>
</protein>
<dbReference type="EMBL" id="JBBPBM010000065">
    <property type="protein sequence ID" value="KAK8515006.1"/>
    <property type="molecule type" value="Genomic_DNA"/>
</dbReference>
<proteinExistence type="predicted"/>
<keyword evidence="3" id="KW-1185">Reference proteome</keyword>
<feature type="compositionally biased region" description="Polar residues" evidence="1">
    <location>
        <begin position="42"/>
        <end position="55"/>
    </location>
</feature>
<dbReference type="Proteomes" id="UP001472677">
    <property type="component" value="Unassembled WGS sequence"/>
</dbReference>
<feature type="region of interest" description="Disordered" evidence="1">
    <location>
        <begin position="1"/>
        <end position="67"/>
    </location>
</feature>
<gene>
    <name evidence="2" type="ORF">V6N12_001171</name>
</gene>
<sequence>MTGEKKPTNQANLYRQDESDEDPGWKLEETGRGDQQAEEFLQSKNSQNYDASPQPQVHAPGSCSLAQ</sequence>
<comment type="caution">
    <text evidence="2">The sequence shown here is derived from an EMBL/GenBank/DDBJ whole genome shotgun (WGS) entry which is preliminary data.</text>
</comment>
<name>A0ABR2C8D6_9ROSI</name>
<evidence type="ECO:0000313" key="3">
    <source>
        <dbReference type="Proteomes" id="UP001472677"/>
    </source>
</evidence>
<organism evidence="2 3">
    <name type="scientific">Hibiscus sabdariffa</name>
    <name type="common">roselle</name>
    <dbReference type="NCBI Taxonomy" id="183260"/>
    <lineage>
        <taxon>Eukaryota</taxon>
        <taxon>Viridiplantae</taxon>
        <taxon>Streptophyta</taxon>
        <taxon>Embryophyta</taxon>
        <taxon>Tracheophyta</taxon>
        <taxon>Spermatophyta</taxon>
        <taxon>Magnoliopsida</taxon>
        <taxon>eudicotyledons</taxon>
        <taxon>Gunneridae</taxon>
        <taxon>Pentapetalae</taxon>
        <taxon>rosids</taxon>
        <taxon>malvids</taxon>
        <taxon>Malvales</taxon>
        <taxon>Malvaceae</taxon>
        <taxon>Malvoideae</taxon>
        <taxon>Hibiscus</taxon>
    </lineage>
</organism>
<evidence type="ECO:0000256" key="1">
    <source>
        <dbReference type="SAM" id="MobiDB-lite"/>
    </source>
</evidence>